<dbReference type="Pfam" id="PF01370">
    <property type="entry name" value="Epimerase"/>
    <property type="match status" value="1"/>
</dbReference>
<dbReference type="PANTHER" id="PTHR43245">
    <property type="entry name" value="BIFUNCTIONAL POLYMYXIN RESISTANCE PROTEIN ARNA"/>
    <property type="match status" value="1"/>
</dbReference>
<evidence type="ECO:0000259" key="1">
    <source>
        <dbReference type="Pfam" id="PF01370"/>
    </source>
</evidence>
<sequence length="303" mass="32908">MTRVLVTGASGLIGKPAVRALVDQGLDVHAVARTVAERPIGVTWHACDLLVPGAAEALAHDVQATHLLHLAWVTEHGQFWNAPQNANWQGASKRLIEAFQANGGKRVLMAGSCAEYDWTDLADGVCREGITPMKPHTLYGQSKLETLEWLADFAAKSALSYAWGRVFLLFGEGENDKRLVPSVASALAQRRVAKCSSGTQIRDFMDARDIGSAFAALLMSDVQGAVNVASGEDRTIGEVVSLLGEISGHPELVHLGALPDRADDPRKLVASVERLRLEVGFKPKHDLRESLIEVYQKFKNENE</sequence>
<dbReference type="EMBL" id="MCGG01000029">
    <property type="protein sequence ID" value="OEJ66685.1"/>
    <property type="molecule type" value="Genomic_DNA"/>
</dbReference>
<proteinExistence type="predicted"/>
<protein>
    <recommendedName>
        <fullName evidence="1">NAD-dependent epimerase/dehydratase domain-containing protein</fullName>
    </recommendedName>
</protein>
<dbReference type="SUPFAM" id="SSF51735">
    <property type="entry name" value="NAD(P)-binding Rossmann-fold domains"/>
    <property type="match status" value="1"/>
</dbReference>
<reference evidence="3" key="1">
    <citation type="submission" date="2016-07" db="EMBL/GenBank/DDBJ databases">
        <authorList>
            <person name="Florea S."/>
            <person name="Webb J.S."/>
            <person name="Jaromczyk J."/>
            <person name="Schardl C.L."/>
        </authorList>
    </citation>
    <scope>NUCLEOTIDE SEQUENCE [LARGE SCALE GENOMIC DNA]</scope>
    <source>
        <strain evidence="3">MV-1</strain>
    </source>
</reference>
<dbReference type="OrthoDB" id="7305551at2"/>
<dbReference type="InterPro" id="IPR036291">
    <property type="entry name" value="NAD(P)-bd_dom_sf"/>
</dbReference>
<dbReference type="AlphaFoldDB" id="A0A1E5Q6W9"/>
<evidence type="ECO:0000313" key="2">
    <source>
        <dbReference type="EMBL" id="OEJ66685.1"/>
    </source>
</evidence>
<comment type="caution">
    <text evidence="2">The sequence shown here is derived from an EMBL/GenBank/DDBJ whole genome shotgun (WGS) entry which is preliminary data.</text>
</comment>
<evidence type="ECO:0000313" key="3">
    <source>
        <dbReference type="Proteomes" id="UP000095347"/>
    </source>
</evidence>
<dbReference type="STRING" id="28181.BEN30_11415"/>
<dbReference type="Gene3D" id="3.40.50.720">
    <property type="entry name" value="NAD(P)-binding Rossmann-like Domain"/>
    <property type="match status" value="1"/>
</dbReference>
<organism evidence="2 3">
    <name type="scientific">Magnetovibrio blakemorei</name>
    <dbReference type="NCBI Taxonomy" id="28181"/>
    <lineage>
        <taxon>Bacteria</taxon>
        <taxon>Pseudomonadati</taxon>
        <taxon>Pseudomonadota</taxon>
        <taxon>Alphaproteobacteria</taxon>
        <taxon>Rhodospirillales</taxon>
        <taxon>Magnetovibrionaceae</taxon>
        <taxon>Magnetovibrio</taxon>
    </lineage>
</organism>
<accession>A0A1E5Q6W9</accession>
<dbReference type="RefSeq" id="WP_069958206.1">
    <property type="nucleotide sequence ID" value="NZ_MCGG01000029.1"/>
</dbReference>
<dbReference type="Proteomes" id="UP000095347">
    <property type="component" value="Unassembled WGS sequence"/>
</dbReference>
<dbReference type="PANTHER" id="PTHR43245:SF13">
    <property type="entry name" value="UDP-D-APIOSE_UDP-D-XYLOSE SYNTHASE 2"/>
    <property type="match status" value="1"/>
</dbReference>
<name>A0A1E5Q6W9_9PROT</name>
<dbReference type="InterPro" id="IPR050177">
    <property type="entry name" value="Lipid_A_modif_metabolic_enz"/>
</dbReference>
<dbReference type="InterPro" id="IPR001509">
    <property type="entry name" value="Epimerase_deHydtase"/>
</dbReference>
<feature type="domain" description="NAD-dependent epimerase/dehydratase" evidence="1">
    <location>
        <begin position="4"/>
        <end position="228"/>
    </location>
</feature>
<keyword evidence="3" id="KW-1185">Reference proteome</keyword>
<gene>
    <name evidence="2" type="ORF">BEN30_11415</name>
</gene>